<dbReference type="Gene3D" id="2.40.50.40">
    <property type="match status" value="1"/>
</dbReference>
<dbReference type="Ensembl" id="ENSPNYT00000006845.1">
    <property type="protein sequence ID" value="ENSPNYP00000006680.1"/>
    <property type="gene ID" value="ENSPNYG00000005158.1"/>
</dbReference>
<evidence type="ECO:0000313" key="2">
    <source>
        <dbReference type="Ensembl" id="ENSPNYP00000006680.1"/>
    </source>
</evidence>
<dbReference type="GeneTree" id="ENSGT00990000204664"/>
<protein>
    <recommendedName>
        <fullName evidence="3">Chemokine interleukin-8-like domain-containing protein</fullName>
    </recommendedName>
</protein>
<evidence type="ECO:0008006" key="3">
    <source>
        <dbReference type="Google" id="ProtNLM"/>
    </source>
</evidence>
<dbReference type="STRING" id="303518.ENSPNYP00000006680"/>
<dbReference type="PROSITE" id="PS51257">
    <property type="entry name" value="PROKAR_LIPOPROTEIN"/>
    <property type="match status" value="1"/>
</dbReference>
<evidence type="ECO:0000256" key="1">
    <source>
        <dbReference type="SAM" id="SignalP"/>
    </source>
</evidence>
<organism evidence="2">
    <name type="scientific">Pundamilia nyererei</name>
    <dbReference type="NCBI Taxonomy" id="303518"/>
    <lineage>
        <taxon>Eukaryota</taxon>
        <taxon>Metazoa</taxon>
        <taxon>Chordata</taxon>
        <taxon>Craniata</taxon>
        <taxon>Vertebrata</taxon>
        <taxon>Euteleostomi</taxon>
        <taxon>Actinopterygii</taxon>
        <taxon>Neopterygii</taxon>
        <taxon>Teleostei</taxon>
        <taxon>Neoteleostei</taxon>
        <taxon>Acanthomorphata</taxon>
        <taxon>Ovalentaria</taxon>
        <taxon>Cichlomorphae</taxon>
        <taxon>Cichliformes</taxon>
        <taxon>Cichlidae</taxon>
        <taxon>African cichlids</taxon>
        <taxon>Pseudocrenilabrinae</taxon>
        <taxon>Haplochromini</taxon>
        <taxon>Pundamilia</taxon>
    </lineage>
</organism>
<keyword evidence="1" id="KW-0732">Signal</keyword>
<reference evidence="2" key="1">
    <citation type="submission" date="2023-09" db="UniProtKB">
        <authorList>
            <consortium name="Ensembl"/>
        </authorList>
    </citation>
    <scope>IDENTIFICATION</scope>
</reference>
<dbReference type="AlphaFoldDB" id="A0A3B4F808"/>
<sequence>MAILQRNYAVLLVVVAAACVELYQAQTSIGRCACPKVQAVKGKISDFQVLEKRPSCDKTELIVTRINPDNSTQKLCMFTEGVRAKRLLSCWESINKNETRKMECIDRPKMAGNSTTEK</sequence>
<name>A0A3B4F808_9CICH</name>
<feature type="signal peptide" evidence="1">
    <location>
        <begin position="1"/>
        <end position="25"/>
    </location>
</feature>
<proteinExistence type="predicted"/>
<feature type="chain" id="PRO_5017445943" description="Chemokine interleukin-8-like domain-containing protein" evidence="1">
    <location>
        <begin position="26"/>
        <end position="118"/>
    </location>
</feature>
<accession>A0A3B4F808</accession>